<keyword evidence="2" id="KW-1185">Reference proteome</keyword>
<reference evidence="1 2" key="1">
    <citation type="submission" date="2018-05" db="EMBL/GenBank/DDBJ databases">
        <title>Genomic Encyclopedia of Archaeal and Bacterial Type Strains, Phase II (KMG-II): from individual species to whole genera.</title>
        <authorList>
            <person name="Goeker M."/>
        </authorList>
    </citation>
    <scope>NUCLEOTIDE SEQUENCE [LARGE SCALE GENOMIC DNA]</scope>
    <source>
        <strain evidence="1 2">DSM 19975</strain>
    </source>
</reference>
<evidence type="ECO:0000313" key="1">
    <source>
        <dbReference type="EMBL" id="PWK75820.1"/>
    </source>
</evidence>
<sequence length="282" mass="31520">MRTRERNMALFTTVTPPMPFRTTEISNPQFESNNLRFITVKTINLKGRGDICVYVPRGVSKTEILPIVILLHGAYGSAWSWAMGAGVHIKVHELIEKGELPKMILAMPSDGLWGDGSGYLPHSGLNFEKWIAEDVQMAVVENIAGARPDSPLFIAGASMGGFGALRIGAKYGYKFRAIAGLSSITSLPQIKLFAGEPLKVYAQDVVDDEDVLATFKKYRDQLPPVRFDCGINDLLINYNRDLHKKLEKEKIPHIYEENPGVHEWSYWGKHILSTLKFFAGKL</sequence>
<protein>
    <submittedName>
        <fullName evidence="1">S-formylglutathione hydrolase FrmB</fullName>
    </submittedName>
</protein>
<dbReference type="InterPro" id="IPR000801">
    <property type="entry name" value="Esterase-like"/>
</dbReference>
<dbReference type="InterPro" id="IPR050583">
    <property type="entry name" value="Mycobacterial_A85_antigen"/>
</dbReference>
<dbReference type="GO" id="GO:0016787">
    <property type="term" value="F:hydrolase activity"/>
    <property type="evidence" value="ECO:0007669"/>
    <property type="project" value="UniProtKB-KW"/>
</dbReference>
<gene>
    <name evidence="1" type="ORF">LX99_03551</name>
</gene>
<dbReference type="SUPFAM" id="SSF53474">
    <property type="entry name" value="alpha/beta-Hydrolases"/>
    <property type="match status" value="1"/>
</dbReference>
<dbReference type="Pfam" id="PF00756">
    <property type="entry name" value="Esterase"/>
    <property type="match status" value="1"/>
</dbReference>
<dbReference type="GO" id="GO:0016747">
    <property type="term" value="F:acyltransferase activity, transferring groups other than amino-acyl groups"/>
    <property type="evidence" value="ECO:0007669"/>
    <property type="project" value="TreeGrafter"/>
</dbReference>
<dbReference type="EMBL" id="QGHA01000007">
    <property type="protein sequence ID" value="PWK75820.1"/>
    <property type="molecule type" value="Genomic_DNA"/>
</dbReference>
<organism evidence="1 2">
    <name type="scientific">Mucilaginibacter oryzae</name>
    <dbReference type="NCBI Taxonomy" id="468058"/>
    <lineage>
        <taxon>Bacteria</taxon>
        <taxon>Pseudomonadati</taxon>
        <taxon>Bacteroidota</taxon>
        <taxon>Sphingobacteriia</taxon>
        <taxon>Sphingobacteriales</taxon>
        <taxon>Sphingobacteriaceae</taxon>
        <taxon>Mucilaginibacter</taxon>
    </lineage>
</organism>
<dbReference type="AlphaFoldDB" id="A0A316H6Y5"/>
<comment type="caution">
    <text evidence="1">The sequence shown here is derived from an EMBL/GenBank/DDBJ whole genome shotgun (WGS) entry which is preliminary data.</text>
</comment>
<accession>A0A316H6Y5</accession>
<dbReference type="PANTHER" id="PTHR48098">
    <property type="entry name" value="ENTEROCHELIN ESTERASE-RELATED"/>
    <property type="match status" value="1"/>
</dbReference>
<keyword evidence="1" id="KW-0378">Hydrolase</keyword>
<dbReference type="PANTHER" id="PTHR48098:SF1">
    <property type="entry name" value="DIACYLGLYCEROL ACYLTRANSFERASE_MYCOLYLTRANSFERASE AG85A"/>
    <property type="match status" value="1"/>
</dbReference>
<dbReference type="Proteomes" id="UP000245678">
    <property type="component" value="Unassembled WGS sequence"/>
</dbReference>
<name>A0A316H6Y5_9SPHI</name>
<dbReference type="Gene3D" id="3.40.50.1820">
    <property type="entry name" value="alpha/beta hydrolase"/>
    <property type="match status" value="1"/>
</dbReference>
<evidence type="ECO:0000313" key="2">
    <source>
        <dbReference type="Proteomes" id="UP000245678"/>
    </source>
</evidence>
<dbReference type="InterPro" id="IPR029058">
    <property type="entry name" value="AB_hydrolase_fold"/>
</dbReference>
<proteinExistence type="predicted"/>